<keyword evidence="2 8" id="KW-0285">Flavoprotein</keyword>
<dbReference type="PANTHER" id="PTHR11455">
    <property type="entry name" value="CRYPTOCHROME"/>
    <property type="match status" value="1"/>
</dbReference>
<evidence type="ECO:0000259" key="11">
    <source>
        <dbReference type="PROSITE" id="PS51645"/>
    </source>
</evidence>
<keyword evidence="13" id="KW-1185">Reference proteome</keyword>
<feature type="binding site" evidence="8">
    <location>
        <begin position="257"/>
        <end position="261"/>
    </location>
    <ligand>
        <name>FAD</name>
        <dbReference type="ChEBI" id="CHEBI:57692"/>
    </ligand>
</feature>
<dbReference type="OrthoDB" id="435881at2759"/>
<evidence type="ECO:0000256" key="9">
    <source>
        <dbReference type="PIRSR" id="PIRSR602081-2"/>
    </source>
</evidence>
<feature type="site" description="Electron transfer via tryptophanyl radical" evidence="9">
    <location>
        <position position="406"/>
    </location>
</feature>
<evidence type="ECO:0000256" key="2">
    <source>
        <dbReference type="ARBA" id="ARBA00022630"/>
    </source>
</evidence>
<evidence type="ECO:0000256" key="8">
    <source>
        <dbReference type="PIRSR" id="PIRSR602081-1"/>
    </source>
</evidence>
<feature type="site" description="Electron transfer via tryptophanyl radical" evidence="9">
    <location>
        <position position="383"/>
    </location>
</feature>
<evidence type="ECO:0000256" key="1">
    <source>
        <dbReference type="ARBA" id="ARBA00005862"/>
    </source>
</evidence>
<accession>D7U0W1</accession>
<evidence type="ECO:0000256" key="6">
    <source>
        <dbReference type="ARBA" id="ARBA00066798"/>
    </source>
</evidence>
<dbReference type="InterPro" id="IPR036134">
    <property type="entry name" value="Crypto/Photolyase_FAD-like_sf"/>
</dbReference>
<protein>
    <recommendedName>
        <fullName evidence="7">(6-4)DNA photolyase</fullName>
        <ecNumber evidence="6">4.1.99.13</ecNumber>
    </recommendedName>
</protein>
<dbReference type="Gene3D" id="1.10.579.10">
    <property type="entry name" value="DNA Cyclobutane Dipyrimidine Photolyase, subunit A, domain 3"/>
    <property type="match status" value="1"/>
</dbReference>
<evidence type="ECO:0000256" key="5">
    <source>
        <dbReference type="ARBA" id="ARBA00051116"/>
    </source>
</evidence>
<dbReference type="GO" id="GO:0006139">
    <property type="term" value="P:nucleobase-containing compound metabolic process"/>
    <property type="evidence" value="ECO:0007669"/>
    <property type="project" value="UniProtKB-ARBA"/>
</dbReference>
<evidence type="ECO:0000256" key="10">
    <source>
        <dbReference type="SAM" id="MobiDB-lite"/>
    </source>
</evidence>
<comment type="similarity">
    <text evidence="1">Belongs to the DNA photolyase class-1 family.</text>
</comment>
<dbReference type="AlphaFoldDB" id="D7U0W1"/>
<dbReference type="GO" id="GO:0043153">
    <property type="term" value="P:entrainment of circadian clock by photoperiod"/>
    <property type="evidence" value="ECO:0000318"/>
    <property type="project" value="GO_Central"/>
</dbReference>
<dbReference type="Gene3D" id="1.25.40.80">
    <property type="match status" value="2"/>
</dbReference>
<evidence type="ECO:0000256" key="3">
    <source>
        <dbReference type="ARBA" id="ARBA00022741"/>
    </source>
</evidence>
<feature type="binding site" evidence="8">
    <location>
        <begin position="298"/>
        <end position="305"/>
    </location>
    <ligand>
        <name>FAD</name>
        <dbReference type="ChEBI" id="CHEBI:57692"/>
    </ligand>
</feature>
<dbReference type="InterPro" id="IPR006050">
    <property type="entry name" value="DNA_photolyase_N"/>
</dbReference>
<dbReference type="GO" id="GO:0032922">
    <property type="term" value="P:circadian regulation of gene expression"/>
    <property type="evidence" value="ECO:0000318"/>
    <property type="project" value="GO_Central"/>
</dbReference>
<dbReference type="GO" id="GO:0005634">
    <property type="term" value="C:nucleus"/>
    <property type="evidence" value="ECO:0000318"/>
    <property type="project" value="GO_Central"/>
</dbReference>
<dbReference type="OMA" id="YTVFTPY"/>
<dbReference type="EC" id="4.1.99.13" evidence="6"/>
<dbReference type="InterPro" id="IPR036155">
    <property type="entry name" value="Crypto/Photolyase_N_sf"/>
</dbReference>
<dbReference type="SUPFAM" id="SSF48173">
    <property type="entry name" value="Cryptochrome/photolyase FAD-binding domain"/>
    <property type="match status" value="1"/>
</dbReference>
<dbReference type="PROSITE" id="PS51645">
    <property type="entry name" value="PHR_CRY_ALPHA_BETA"/>
    <property type="match status" value="1"/>
</dbReference>
<dbReference type="InParanoid" id="D7U0W1"/>
<evidence type="ECO:0000256" key="7">
    <source>
        <dbReference type="ARBA" id="ARBA00067640"/>
    </source>
</evidence>
<dbReference type="PaxDb" id="29760-VIT_09s0002g05990.t01"/>
<dbReference type="ExpressionAtlas" id="D7U0W1">
    <property type="expression patterns" value="baseline and differential"/>
</dbReference>
<dbReference type="InterPro" id="IPR014729">
    <property type="entry name" value="Rossmann-like_a/b/a_fold"/>
</dbReference>
<dbReference type="InterPro" id="IPR002081">
    <property type="entry name" value="Cryptochrome/DNA_photolyase_1"/>
</dbReference>
<dbReference type="PANTHER" id="PTHR11455:SF9">
    <property type="entry name" value="CRYPTOCHROME CIRCADIAN CLOCK 5 ISOFORM X1"/>
    <property type="match status" value="1"/>
</dbReference>
<dbReference type="EMBL" id="FN596494">
    <property type="protein sequence ID" value="CBI36257.3"/>
    <property type="molecule type" value="Genomic_DNA"/>
</dbReference>
<organism evidence="12 13">
    <name type="scientific">Vitis vinifera</name>
    <name type="common">Grape</name>
    <dbReference type="NCBI Taxonomy" id="29760"/>
    <lineage>
        <taxon>Eukaryota</taxon>
        <taxon>Viridiplantae</taxon>
        <taxon>Streptophyta</taxon>
        <taxon>Embryophyta</taxon>
        <taxon>Tracheophyta</taxon>
        <taxon>Spermatophyta</taxon>
        <taxon>Magnoliopsida</taxon>
        <taxon>eudicotyledons</taxon>
        <taxon>Gunneridae</taxon>
        <taxon>Pentapetalae</taxon>
        <taxon>rosids</taxon>
        <taxon>Vitales</taxon>
        <taxon>Vitaceae</taxon>
        <taxon>Viteae</taxon>
        <taxon>Vitis</taxon>
    </lineage>
</organism>
<dbReference type="eggNOG" id="KOG0133">
    <property type="taxonomic scope" value="Eukaryota"/>
</dbReference>
<dbReference type="HOGENOM" id="CLU_010348_3_4_1"/>
<dbReference type="InterPro" id="IPR005101">
    <property type="entry name" value="Cryptochr/Photolyase_FAD-bd"/>
</dbReference>
<evidence type="ECO:0000313" key="13">
    <source>
        <dbReference type="Proteomes" id="UP000009183"/>
    </source>
</evidence>
<dbReference type="SUPFAM" id="SSF52425">
    <property type="entry name" value="Cryptochrome/photolyase, N-terminal domain"/>
    <property type="match status" value="1"/>
</dbReference>
<name>D7U0W1_VITVI</name>
<reference evidence="13" key="1">
    <citation type="journal article" date="2007" name="Nature">
        <title>The grapevine genome sequence suggests ancestral hexaploidization in major angiosperm phyla.</title>
        <authorList>
            <consortium name="The French-Italian Public Consortium for Grapevine Genome Characterization."/>
            <person name="Jaillon O."/>
            <person name="Aury J.-M."/>
            <person name="Noel B."/>
            <person name="Policriti A."/>
            <person name="Clepet C."/>
            <person name="Casagrande A."/>
            <person name="Choisne N."/>
            <person name="Aubourg S."/>
            <person name="Vitulo N."/>
            <person name="Jubin C."/>
            <person name="Vezzi A."/>
            <person name="Legeai F."/>
            <person name="Hugueney P."/>
            <person name="Dasilva C."/>
            <person name="Horner D."/>
            <person name="Mica E."/>
            <person name="Jublot D."/>
            <person name="Poulain J."/>
            <person name="Bruyere C."/>
            <person name="Billault A."/>
            <person name="Segurens B."/>
            <person name="Gouyvenoux M."/>
            <person name="Ugarte E."/>
            <person name="Cattonaro F."/>
            <person name="Anthouard V."/>
            <person name="Vico V."/>
            <person name="Del Fabbro C."/>
            <person name="Alaux M."/>
            <person name="Di Gaspero G."/>
            <person name="Dumas V."/>
            <person name="Felice N."/>
            <person name="Paillard S."/>
            <person name="Juman I."/>
            <person name="Moroldo M."/>
            <person name="Scalabrin S."/>
            <person name="Canaguier A."/>
            <person name="Le Clainche I."/>
            <person name="Malacrida G."/>
            <person name="Durand E."/>
            <person name="Pesole G."/>
            <person name="Laucou V."/>
            <person name="Chatelet P."/>
            <person name="Merdinoglu D."/>
            <person name="Delledonne M."/>
            <person name="Pezzotti M."/>
            <person name="Lecharny A."/>
            <person name="Scarpelli C."/>
            <person name="Artiguenave F."/>
            <person name="Pe M.E."/>
            <person name="Valle G."/>
            <person name="Morgante M."/>
            <person name="Caboche M."/>
            <person name="Adam-Blondon A.-F."/>
            <person name="Weissenbach J."/>
            <person name="Quetier F."/>
            <person name="Wincker P."/>
        </authorList>
    </citation>
    <scope>NUCLEOTIDE SEQUENCE [LARGE SCALE GENOMIC DNA]</scope>
    <source>
        <strain evidence="13">cv. Pinot noir / PN40024</strain>
    </source>
</reference>
<evidence type="ECO:0000256" key="4">
    <source>
        <dbReference type="ARBA" id="ARBA00022827"/>
    </source>
</evidence>
<comment type="cofactor">
    <cofactor evidence="8">
        <name>FAD</name>
        <dbReference type="ChEBI" id="CHEBI:57692"/>
    </cofactor>
    <text evidence="8">Binds 1 FAD per subunit.</text>
</comment>
<dbReference type="Pfam" id="PF03441">
    <property type="entry name" value="FAD_binding_7"/>
    <property type="match status" value="1"/>
</dbReference>
<feature type="site" description="Electron transfer via tryptophanyl radical" evidence="9">
    <location>
        <position position="329"/>
    </location>
</feature>
<evidence type="ECO:0000313" key="12">
    <source>
        <dbReference type="EMBL" id="CBI36257.3"/>
    </source>
</evidence>
<dbReference type="STRING" id="29760.D7U0W1"/>
<feature type="region of interest" description="Disordered" evidence="10">
    <location>
        <begin position="517"/>
        <end position="538"/>
    </location>
</feature>
<gene>
    <name evidence="12" type="ordered locus">VIT_09s0002g05990</name>
</gene>
<sequence length="538" mass="61712">MASGSSSLMWFRKGLRIHDNPALQHAAKESNCVYPVFVIDPYFMEPDPNAFSPGSSRAGLNRIRFLLESLVDLDSSLRQLGSRLLVLKGDPGEVIIRCLKEWEVKRLCFEYDTDPYYQALDIKVKNYASAAGIEVFSPVSHTLFDSAEIIQKNGGRPPLSYQSFLKLAGQPSWASSPLLTTLSWLPPVGDVGTCEISNVPTVKELGYEEIGQDESTPFKGGESEALKRLRESIRDKEWVANFEKPKGDPSAFLKPATTVLSPYLKFGCLSSRYFYQCLTDVYKNMKWHTSPPVSLVGQLLWRDFFYTVGFGTPNFDRMKGNRICKQIPWNDDDELLAAWREARTGYPWIDAIMVQLRKWGWMHHLARHCVACFLTRGDLFVHWEKGRDVFERLLIDSDWAINNGNWLWLSCSSFFYQYNRIYSPISFGKKYDPNGNYIRHFLPILKDMPKEYIYEPWTAPPSIQAKAKCIIGKDYPKPVVCHDSAIKECKRKLAEAYALNKRLDGSVTEEDLKKLRRKLEEDENPESNTSRTRQKLIG</sequence>
<dbReference type="GO" id="GO:0003677">
    <property type="term" value="F:DNA binding"/>
    <property type="evidence" value="ECO:0000318"/>
    <property type="project" value="GO_Central"/>
</dbReference>
<dbReference type="Pfam" id="PF00875">
    <property type="entry name" value="DNA_photolyase"/>
    <property type="match status" value="1"/>
</dbReference>
<keyword evidence="4 8" id="KW-0274">FAD</keyword>
<feature type="binding site" evidence="8">
    <location>
        <begin position="396"/>
        <end position="398"/>
    </location>
    <ligand>
        <name>FAD</name>
        <dbReference type="ChEBI" id="CHEBI:57692"/>
    </ligand>
</feature>
<dbReference type="SMR" id="D7U0W1"/>
<dbReference type="GO" id="GO:0071949">
    <property type="term" value="F:FAD binding"/>
    <property type="evidence" value="ECO:0000318"/>
    <property type="project" value="GO_Central"/>
</dbReference>
<proteinExistence type="inferred from homology"/>
<feature type="domain" description="Photolyase/cryptochrome alpha/beta" evidence="11">
    <location>
        <begin position="5"/>
        <end position="143"/>
    </location>
</feature>
<keyword evidence="3" id="KW-0547">Nucleotide-binding</keyword>
<dbReference type="Proteomes" id="UP000009183">
    <property type="component" value="Chromosome 9"/>
</dbReference>
<dbReference type="GO" id="GO:0005737">
    <property type="term" value="C:cytoplasm"/>
    <property type="evidence" value="ECO:0000318"/>
    <property type="project" value="GO_Central"/>
</dbReference>
<dbReference type="Gene3D" id="3.40.50.620">
    <property type="entry name" value="HUPs"/>
    <property type="match status" value="1"/>
</dbReference>
<dbReference type="FunFam" id="1.10.579.10:FF:000004">
    <property type="entry name" value="Cryptochrome-1"/>
    <property type="match status" value="1"/>
</dbReference>
<dbReference type="GO" id="GO:0003914">
    <property type="term" value="F:DNA (6-4) photolyase activity"/>
    <property type="evidence" value="ECO:0007669"/>
    <property type="project" value="UniProtKB-EC"/>
</dbReference>
<comment type="catalytic activity">
    <reaction evidence="5">
        <text>(6-4) photoproduct (in DNA) = 2 pyrimidine residues (in DNA).</text>
        <dbReference type="EC" id="4.1.99.13"/>
    </reaction>
</comment>
<dbReference type="FunCoup" id="D7U0W1">
    <property type="interactions" value="1631"/>
</dbReference>
<dbReference type="GO" id="GO:0003904">
    <property type="term" value="F:deoxyribodipyrimidine photo-lyase activity"/>
    <property type="evidence" value="ECO:0000318"/>
    <property type="project" value="GO_Central"/>
</dbReference>